<dbReference type="PROSITE" id="PS51186">
    <property type="entry name" value="GNAT"/>
    <property type="match status" value="1"/>
</dbReference>
<evidence type="ECO:0000256" key="1">
    <source>
        <dbReference type="ARBA" id="ARBA00022679"/>
    </source>
</evidence>
<dbReference type="SUPFAM" id="SSF55729">
    <property type="entry name" value="Acyl-CoA N-acyltransferases (Nat)"/>
    <property type="match status" value="1"/>
</dbReference>
<keyword evidence="2" id="KW-0012">Acyltransferase</keyword>
<accession>A0A8J3NEI1</accession>
<keyword evidence="6" id="KW-1185">Reference proteome</keyword>
<evidence type="ECO:0000259" key="4">
    <source>
        <dbReference type="PROSITE" id="PS51186"/>
    </source>
</evidence>
<evidence type="ECO:0000256" key="2">
    <source>
        <dbReference type="ARBA" id="ARBA00023315"/>
    </source>
</evidence>
<dbReference type="RefSeq" id="WP_203658661.1">
    <property type="nucleotide sequence ID" value="NZ_BAAAZM010000013.1"/>
</dbReference>
<dbReference type="PANTHER" id="PTHR43792:SF8">
    <property type="entry name" value="[RIBOSOMAL PROTEIN US5]-ALANINE N-ACETYLTRANSFERASE"/>
    <property type="match status" value="1"/>
</dbReference>
<name>A0A8J3NEI1_9ACTN</name>
<dbReference type="GO" id="GO:0008999">
    <property type="term" value="F:protein-N-terminal-alanine acetyltransferase activity"/>
    <property type="evidence" value="ECO:0007669"/>
    <property type="project" value="TreeGrafter"/>
</dbReference>
<evidence type="ECO:0000256" key="3">
    <source>
        <dbReference type="ARBA" id="ARBA00038502"/>
    </source>
</evidence>
<sequence length="174" mass="19189">MITTRLIAADDAPALADLLVANHEHLARWEPRRDPGYATVDGQRAAIDDALRQYEAGTQVPHVIVDDGRIVGRTALSSVIRGFFQSCSLSYWVAAADTGRGIGTTVARSMVRIAFDELDLHRVQAETLLDNTASQRVLERVGFTRIGVAPAFLKIAGRWQDHVLFQLVRPDGER</sequence>
<dbReference type="PANTHER" id="PTHR43792">
    <property type="entry name" value="GNAT FAMILY, PUTATIVE (AFU_ORTHOLOGUE AFUA_3G00765)-RELATED-RELATED"/>
    <property type="match status" value="1"/>
</dbReference>
<dbReference type="GO" id="GO:0005737">
    <property type="term" value="C:cytoplasm"/>
    <property type="evidence" value="ECO:0007669"/>
    <property type="project" value="TreeGrafter"/>
</dbReference>
<evidence type="ECO:0000313" key="5">
    <source>
        <dbReference type="EMBL" id="GID12599.1"/>
    </source>
</evidence>
<keyword evidence="1" id="KW-0808">Transferase</keyword>
<dbReference type="InterPro" id="IPR000182">
    <property type="entry name" value="GNAT_dom"/>
</dbReference>
<evidence type="ECO:0000313" key="6">
    <source>
        <dbReference type="Proteomes" id="UP000612808"/>
    </source>
</evidence>
<dbReference type="EMBL" id="BOMB01000019">
    <property type="protein sequence ID" value="GID12599.1"/>
    <property type="molecule type" value="Genomic_DNA"/>
</dbReference>
<dbReference type="Pfam" id="PF13302">
    <property type="entry name" value="Acetyltransf_3"/>
    <property type="match status" value="1"/>
</dbReference>
<dbReference type="InterPro" id="IPR051531">
    <property type="entry name" value="N-acetyltransferase"/>
</dbReference>
<organism evidence="5 6">
    <name type="scientific">Actinocatenispora rupis</name>
    <dbReference type="NCBI Taxonomy" id="519421"/>
    <lineage>
        <taxon>Bacteria</taxon>
        <taxon>Bacillati</taxon>
        <taxon>Actinomycetota</taxon>
        <taxon>Actinomycetes</taxon>
        <taxon>Micromonosporales</taxon>
        <taxon>Micromonosporaceae</taxon>
        <taxon>Actinocatenispora</taxon>
    </lineage>
</organism>
<gene>
    <name evidence="5" type="primary">rimJ_2</name>
    <name evidence="5" type="ORF">Aru02nite_34880</name>
</gene>
<comment type="similarity">
    <text evidence="3">Belongs to the acetyltransferase family. RimJ subfamily.</text>
</comment>
<protein>
    <submittedName>
        <fullName evidence="5">Ribosomal-protein-alanine acetyltransferase</fullName>
    </submittedName>
</protein>
<dbReference type="AlphaFoldDB" id="A0A8J3NEI1"/>
<dbReference type="Proteomes" id="UP000612808">
    <property type="component" value="Unassembled WGS sequence"/>
</dbReference>
<comment type="caution">
    <text evidence="5">The sequence shown here is derived from an EMBL/GenBank/DDBJ whole genome shotgun (WGS) entry which is preliminary data.</text>
</comment>
<feature type="domain" description="N-acetyltransferase" evidence="4">
    <location>
        <begin position="2"/>
        <end position="170"/>
    </location>
</feature>
<reference evidence="5" key="1">
    <citation type="submission" date="2021-01" db="EMBL/GenBank/DDBJ databases">
        <title>Whole genome shotgun sequence of Actinocatenispora rupis NBRC 107355.</title>
        <authorList>
            <person name="Komaki H."/>
            <person name="Tamura T."/>
        </authorList>
    </citation>
    <scope>NUCLEOTIDE SEQUENCE</scope>
    <source>
        <strain evidence="5">NBRC 107355</strain>
    </source>
</reference>
<proteinExistence type="inferred from homology"/>
<dbReference type="Gene3D" id="3.40.630.30">
    <property type="match status" value="1"/>
</dbReference>
<dbReference type="InterPro" id="IPR016181">
    <property type="entry name" value="Acyl_CoA_acyltransferase"/>
</dbReference>